<sequence length="545" mass="60527">MRKKRSIVWLSVLAGTLATCTPTMAFAESGTVATTSSTVWTQDKLVETARATLSLSTSDWVLLKAEHEQTPEDGSDLWYLAFSGPHGDYYDVVLDGRRGEVTNLNRTHSPINAYVGSLTQEEARERAESLLRKLAPERFGQYVYSEGAYSPVERCYRFEFERFVDGINVLDNTVRIALYPNGDVFQYAITFTKGDFPKQTPVLSEESAQKLYRDSLNLRADTSAGTDDSIIYRPTYPPYEDHYPIYNATTGKSIDRSGHEVPPTDTSPARGGVTVPDNLPDLYVKKRPLRLAYLTQSPGAKPILVYTPQTLEAFFPSQAPGLDVLTGDLTGDADSGTNLWVFGAKPLPVPIHDGWAAKGLQMLQDRGILARLGNPTDAEHELTRAELITMVMRFASPMYLSGQEDQVPEPDVPKLPYVDVPPTHRDRQELYNAFAYQWIADDTHFRPEDKITREEAAAVLARILGTQLGTAPDVALPYLDAADISPWAWNNVALNYQLGLMRGDGTNSFHPKQYITLAEMSSVLTQLSVKTSRLDINVPPILLGE</sequence>
<keyword evidence="5" id="KW-1185">Reference proteome</keyword>
<evidence type="ECO:0000259" key="3">
    <source>
        <dbReference type="PROSITE" id="PS51272"/>
    </source>
</evidence>
<dbReference type="InterPro" id="IPR001119">
    <property type="entry name" value="SLH_dom"/>
</dbReference>
<accession>A0ABS1J9P0</accession>
<dbReference type="RefSeq" id="WP_201634409.1">
    <property type="nucleotide sequence ID" value="NZ_JAEQNB010000002.1"/>
</dbReference>
<evidence type="ECO:0000256" key="1">
    <source>
        <dbReference type="SAM" id="MobiDB-lite"/>
    </source>
</evidence>
<comment type="caution">
    <text evidence="4">The sequence shown here is derived from an EMBL/GenBank/DDBJ whole genome shotgun (WGS) entry which is preliminary data.</text>
</comment>
<evidence type="ECO:0000256" key="2">
    <source>
        <dbReference type="SAM" id="SignalP"/>
    </source>
</evidence>
<keyword evidence="2" id="KW-0732">Signal</keyword>
<evidence type="ECO:0000313" key="4">
    <source>
        <dbReference type="EMBL" id="MBL0386995.1"/>
    </source>
</evidence>
<name>A0ABS1J9P0_9BACL</name>
<dbReference type="Pfam" id="PF16244">
    <property type="entry name" value="DUF4901"/>
    <property type="match status" value="1"/>
</dbReference>
<feature type="chain" id="PRO_5047211227" evidence="2">
    <location>
        <begin position="28"/>
        <end position="545"/>
    </location>
</feature>
<dbReference type="Pfam" id="PF00395">
    <property type="entry name" value="SLH"/>
    <property type="match status" value="1"/>
</dbReference>
<feature type="domain" description="SLH" evidence="3">
    <location>
        <begin position="475"/>
        <end position="538"/>
    </location>
</feature>
<gene>
    <name evidence="4" type="ORF">JJB07_10040</name>
</gene>
<protein>
    <submittedName>
        <fullName evidence="4">S-layer homology domain-containing protein</fullName>
    </submittedName>
</protein>
<organism evidence="4 5">
    <name type="scientific">Tumebacillus amylolyticus</name>
    <dbReference type="NCBI Taxonomy" id="2801339"/>
    <lineage>
        <taxon>Bacteria</taxon>
        <taxon>Bacillati</taxon>
        <taxon>Bacillota</taxon>
        <taxon>Bacilli</taxon>
        <taxon>Bacillales</taxon>
        <taxon>Alicyclobacillaceae</taxon>
        <taxon>Tumebacillus</taxon>
    </lineage>
</organism>
<feature type="domain" description="SLH" evidence="3">
    <location>
        <begin position="413"/>
        <end position="474"/>
    </location>
</feature>
<feature type="region of interest" description="Disordered" evidence="1">
    <location>
        <begin position="251"/>
        <end position="274"/>
    </location>
</feature>
<dbReference type="EMBL" id="JAEQNB010000002">
    <property type="protein sequence ID" value="MBL0386995.1"/>
    <property type="molecule type" value="Genomic_DNA"/>
</dbReference>
<dbReference type="PROSITE" id="PS51272">
    <property type="entry name" value="SLH"/>
    <property type="match status" value="2"/>
</dbReference>
<reference evidence="4 5" key="1">
    <citation type="submission" date="2021-01" db="EMBL/GenBank/DDBJ databases">
        <title>Tumebacillus sp. strain ITR2 16S ribosomal RNA gene Genome sequencing and assembly.</title>
        <authorList>
            <person name="Kang M."/>
        </authorList>
    </citation>
    <scope>NUCLEOTIDE SEQUENCE [LARGE SCALE GENOMIC DNA]</scope>
    <source>
        <strain evidence="4 5">ITR2</strain>
    </source>
</reference>
<dbReference type="Proteomes" id="UP000602284">
    <property type="component" value="Unassembled WGS sequence"/>
</dbReference>
<proteinExistence type="predicted"/>
<dbReference type="InterPro" id="IPR032599">
    <property type="entry name" value="YcdB/YcdC_rep_domain"/>
</dbReference>
<evidence type="ECO:0000313" key="5">
    <source>
        <dbReference type="Proteomes" id="UP000602284"/>
    </source>
</evidence>
<feature type="signal peptide" evidence="2">
    <location>
        <begin position="1"/>
        <end position="27"/>
    </location>
</feature>